<organism evidence="4 5">
    <name type="scientific">Sphingomonas colocasiae</name>
    <dbReference type="NCBI Taxonomy" id="1848973"/>
    <lineage>
        <taxon>Bacteria</taxon>
        <taxon>Pseudomonadati</taxon>
        <taxon>Pseudomonadota</taxon>
        <taxon>Alphaproteobacteria</taxon>
        <taxon>Sphingomonadales</taxon>
        <taxon>Sphingomonadaceae</taxon>
        <taxon>Sphingomonas</taxon>
    </lineage>
</organism>
<keyword evidence="1" id="KW-0812">Transmembrane</keyword>
<evidence type="ECO:0000259" key="3">
    <source>
        <dbReference type="Pfam" id="PF00144"/>
    </source>
</evidence>
<evidence type="ECO:0000256" key="2">
    <source>
        <dbReference type="SAM" id="SignalP"/>
    </source>
</evidence>
<dbReference type="InterPro" id="IPR012338">
    <property type="entry name" value="Beta-lactam/transpept-like"/>
</dbReference>
<dbReference type="InterPro" id="IPR001466">
    <property type="entry name" value="Beta-lactam-related"/>
</dbReference>
<keyword evidence="2" id="KW-0732">Signal</keyword>
<keyword evidence="1" id="KW-1133">Transmembrane helix</keyword>
<reference evidence="4 5" key="1">
    <citation type="submission" date="2021-08" db="EMBL/GenBank/DDBJ databases">
        <authorList>
            <person name="Tuo L."/>
        </authorList>
    </citation>
    <scope>NUCLEOTIDE SEQUENCE [LARGE SCALE GENOMIC DNA]</scope>
    <source>
        <strain evidence="4 5">JCM 31229</strain>
    </source>
</reference>
<keyword evidence="1" id="KW-0472">Membrane</keyword>
<feature type="transmembrane region" description="Helical" evidence="1">
    <location>
        <begin position="563"/>
        <end position="584"/>
    </location>
</feature>
<evidence type="ECO:0000256" key="1">
    <source>
        <dbReference type="SAM" id="Phobius"/>
    </source>
</evidence>
<accession>A0ABS7PJ69</accession>
<feature type="transmembrane region" description="Helical" evidence="1">
    <location>
        <begin position="596"/>
        <end position="618"/>
    </location>
</feature>
<feature type="domain" description="Beta-lactamase-related" evidence="3">
    <location>
        <begin position="73"/>
        <end position="378"/>
    </location>
</feature>
<keyword evidence="5" id="KW-1185">Reference proteome</keyword>
<dbReference type="PANTHER" id="PTHR46825:SF9">
    <property type="entry name" value="BETA-LACTAMASE-RELATED DOMAIN-CONTAINING PROTEIN"/>
    <property type="match status" value="1"/>
</dbReference>
<dbReference type="InterPro" id="IPR050491">
    <property type="entry name" value="AmpC-like"/>
</dbReference>
<feature type="chain" id="PRO_5045797821" evidence="2">
    <location>
        <begin position="22"/>
        <end position="659"/>
    </location>
</feature>
<dbReference type="Proteomes" id="UP000706039">
    <property type="component" value="Unassembled WGS sequence"/>
</dbReference>
<dbReference type="EMBL" id="JAINVV010000002">
    <property type="protein sequence ID" value="MBY8821346.1"/>
    <property type="molecule type" value="Genomic_DNA"/>
</dbReference>
<feature type="transmembrane region" description="Helical" evidence="1">
    <location>
        <begin position="630"/>
        <end position="653"/>
    </location>
</feature>
<proteinExistence type="predicted"/>
<comment type="caution">
    <text evidence="4">The sequence shown here is derived from an EMBL/GenBank/DDBJ whole genome shotgun (WGS) entry which is preliminary data.</text>
</comment>
<dbReference type="PANTHER" id="PTHR46825">
    <property type="entry name" value="D-ALANYL-D-ALANINE-CARBOXYPEPTIDASE/ENDOPEPTIDASE AMPH"/>
    <property type="match status" value="1"/>
</dbReference>
<gene>
    <name evidence="4" type="ORF">K7G82_03525</name>
</gene>
<evidence type="ECO:0000313" key="5">
    <source>
        <dbReference type="Proteomes" id="UP000706039"/>
    </source>
</evidence>
<feature type="transmembrane region" description="Helical" evidence="1">
    <location>
        <begin position="518"/>
        <end position="542"/>
    </location>
</feature>
<feature type="signal peptide" evidence="2">
    <location>
        <begin position="1"/>
        <end position="21"/>
    </location>
</feature>
<dbReference type="RefSeq" id="WP_222988461.1">
    <property type="nucleotide sequence ID" value="NZ_JAINVV010000002.1"/>
</dbReference>
<sequence length="659" mass="71256">MRLIKSLFGAALTLAAGMGVAQQAQQTSPALVPAPAATSAAGGAIAAPAIDGRRALTKEDADTWLDGFMPYALARGDIPGAVVVIVKDGQVLTQRGFGFSDVAARKPVDPATTLFRPGSVSKLYTWTAVMQLVEQGKIDLDADVNTYLDFKIPAYQGKPLTMRNIMTHTPGFEEAGRDLIVDKGPVASLEAALKRWTPQRVYAPGSTPAYSNYATALAGYIVQRLSGMPFDDYIERNIFQRLGMTHASFRQPLPANLQPFMAKGYQAASTEPKPYELIAMAPAGSSAISGGDMAKFMIAHLADGGPLLKPETAKLMHSPANDPIPGLDRMMLGFYEQKVNGQSAIAHGGDTKWFHSELILFPQEKVGIYISANSAGKDGAISPIRTAFFRQFADRYFPAKDTAVPKELPTAKEHAAMVAGTYENSRAAVENFGAMLGLLSQLKVTTDKDGKLSVDAFTTLGDAPRKWVEVAPFIWRSVEDGELFGAKVENGKVVRVAYGPIAPIMVFDRAPWHKDTAWLMPLLIASLIVIALTALSWPAGAINRRRYGAALALTGRDLSTYRVVRLFCWLALAVPLGWMFLISVAFEGTTPATGIWLLQILGILVIPGLFGLAVWNAVRAFKARRGWFSKTWSVLLALAAFVLLWVAFVFKLISLGANF</sequence>
<dbReference type="Gene3D" id="3.40.710.10">
    <property type="entry name" value="DD-peptidase/beta-lactamase superfamily"/>
    <property type="match status" value="1"/>
</dbReference>
<name>A0ABS7PJ69_9SPHN</name>
<dbReference type="SUPFAM" id="SSF56601">
    <property type="entry name" value="beta-lactamase/transpeptidase-like"/>
    <property type="match status" value="1"/>
</dbReference>
<evidence type="ECO:0000313" key="4">
    <source>
        <dbReference type="EMBL" id="MBY8821346.1"/>
    </source>
</evidence>
<dbReference type="Pfam" id="PF00144">
    <property type="entry name" value="Beta-lactamase"/>
    <property type="match status" value="1"/>
</dbReference>
<protein>
    <submittedName>
        <fullName evidence="4">Beta-lactamase family protein</fullName>
    </submittedName>
</protein>